<reference evidence="2 3" key="1">
    <citation type="submission" date="2015-07" db="EMBL/GenBank/DDBJ databases">
        <title>The genome of Pseudoloma neurophilia, a relevant intracellular parasite of the zebrafish.</title>
        <authorList>
            <person name="Ndikumana S."/>
            <person name="Pelin A."/>
            <person name="Sanders J."/>
            <person name="Corradi N."/>
        </authorList>
    </citation>
    <scope>NUCLEOTIDE SEQUENCE [LARGE SCALE GENOMIC DNA]</scope>
    <source>
        <strain evidence="2 3">MK1</strain>
    </source>
</reference>
<name>A0A0R0LU48_9MICR</name>
<keyword evidence="1" id="KW-0472">Membrane</keyword>
<accession>A0A0R0LU48</accession>
<dbReference type="Pfam" id="PF17009">
    <property type="entry name" value="DUF5090"/>
    <property type="match status" value="1"/>
</dbReference>
<gene>
    <name evidence="2" type="ORF">M153_1986000663</name>
</gene>
<feature type="transmembrane region" description="Helical" evidence="1">
    <location>
        <begin position="158"/>
        <end position="176"/>
    </location>
</feature>
<dbReference type="InterPro" id="IPR031539">
    <property type="entry name" value="DUF5090"/>
</dbReference>
<sequence length="203" mass="23057">MADSKTERAKRKAAEVRDAVALQSAQAEKKTKETIKAVEKSKIGKHIPTSLDSATFKDVIKMTLFLNAIMTIGFYCIVNSAATDVENAIKRTALNICNYIILIFGLGGIVVDSIFFFGQLFALLKIFYLIKFVKFLGMVLFLFATFRGIGWFMMASEWLYTICCGLLDLFFMYYLTLYEERVASDDYDENGMLKADRMNNEEP</sequence>
<evidence type="ECO:0000313" key="2">
    <source>
        <dbReference type="EMBL" id="KRH92947.1"/>
    </source>
</evidence>
<feature type="transmembrane region" description="Helical" evidence="1">
    <location>
        <begin position="99"/>
        <end position="120"/>
    </location>
</feature>
<organism evidence="2 3">
    <name type="scientific">Pseudoloma neurophilia</name>
    <dbReference type="NCBI Taxonomy" id="146866"/>
    <lineage>
        <taxon>Eukaryota</taxon>
        <taxon>Fungi</taxon>
        <taxon>Fungi incertae sedis</taxon>
        <taxon>Microsporidia</taxon>
        <taxon>Pseudoloma</taxon>
    </lineage>
</organism>
<evidence type="ECO:0000313" key="3">
    <source>
        <dbReference type="Proteomes" id="UP000051530"/>
    </source>
</evidence>
<dbReference type="AlphaFoldDB" id="A0A0R0LU48"/>
<feature type="transmembrane region" description="Helical" evidence="1">
    <location>
        <begin position="59"/>
        <end position="78"/>
    </location>
</feature>
<dbReference type="VEuPathDB" id="MicrosporidiaDB:M153_1986000663"/>
<keyword evidence="1" id="KW-1133">Transmembrane helix</keyword>
<proteinExistence type="predicted"/>
<comment type="caution">
    <text evidence="2">The sequence shown here is derived from an EMBL/GenBank/DDBJ whole genome shotgun (WGS) entry which is preliminary data.</text>
</comment>
<protein>
    <submittedName>
        <fullName evidence="2">Uncharacterized protein</fullName>
    </submittedName>
</protein>
<feature type="transmembrane region" description="Helical" evidence="1">
    <location>
        <begin position="126"/>
        <end position="146"/>
    </location>
</feature>
<keyword evidence="1" id="KW-0812">Transmembrane</keyword>
<keyword evidence="3" id="KW-1185">Reference proteome</keyword>
<dbReference type="OrthoDB" id="2190291at2759"/>
<dbReference type="Proteomes" id="UP000051530">
    <property type="component" value="Unassembled WGS sequence"/>
</dbReference>
<evidence type="ECO:0000256" key="1">
    <source>
        <dbReference type="SAM" id="Phobius"/>
    </source>
</evidence>
<dbReference type="EMBL" id="LGUB01000570">
    <property type="protein sequence ID" value="KRH92947.1"/>
    <property type="molecule type" value="Genomic_DNA"/>
</dbReference>